<accession>A0AA39C4I8</accession>
<dbReference type="Proteomes" id="UP001168990">
    <property type="component" value="Unassembled WGS sequence"/>
</dbReference>
<dbReference type="GO" id="GO:0032981">
    <property type="term" value="P:mitochondrial respiratory chain complex I assembly"/>
    <property type="evidence" value="ECO:0007669"/>
    <property type="project" value="TreeGrafter"/>
</dbReference>
<sequence>MVKERGAIVQVWRAFVASIKPKRSQQKFVGEDYNGTKYYEDSGAPSKRGRMFTPVDKDNFMQEMPAEWEAWLRYRRHEPPTNEEIKANYNLIMQKKSNAAQLEIERAAEMKEKYGDKTKVLEGAKSKEFPTYDDYKNYGQDYHVKKPE</sequence>
<reference evidence="2" key="2">
    <citation type="submission" date="2023-03" db="EMBL/GenBank/DDBJ databases">
        <authorList>
            <person name="Inwood S.N."/>
            <person name="Skelly J.G."/>
            <person name="Guhlin J."/>
            <person name="Harrop T.W.R."/>
            <person name="Goldson S.G."/>
            <person name="Dearden P.K."/>
        </authorList>
    </citation>
    <scope>NUCLEOTIDE SEQUENCE</scope>
    <source>
        <strain evidence="2">Irish</strain>
        <tissue evidence="2">Whole body</tissue>
    </source>
</reference>
<dbReference type="PANTHER" id="PTHR32470">
    <property type="entry name" value="ADH DEHYDROGENASE [UBIQUINONE] 1 ALPHA SUBCOMPLEX ASSEMBLY FACTOR 2"/>
    <property type="match status" value="1"/>
</dbReference>
<proteinExistence type="inferred from homology"/>
<evidence type="ECO:0000256" key="1">
    <source>
        <dbReference type="ARBA" id="ARBA00007355"/>
    </source>
</evidence>
<dbReference type="InterPro" id="IPR007763">
    <property type="entry name" value="NDUFA12"/>
</dbReference>
<name>A0AA39C4I8_9HYME</name>
<evidence type="ECO:0000313" key="3">
    <source>
        <dbReference type="Proteomes" id="UP001168990"/>
    </source>
</evidence>
<evidence type="ECO:0008006" key="4">
    <source>
        <dbReference type="Google" id="ProtNLM"/>
    </source>
</evidence>
<dbReference type="Pfam" id="PF05071">
    <property type="entry name" value="NDUFA12"/>
    <property type="match status" value="1"/>
</dbReference>
<dbReference type="InterPro" id="IPR052618">
    <property type="entry name" value="ComplexI_NDUFA12"/>
</dbReference>
<comment type="similarity">
    <text evidence="1">Belongs to the complex I NDUFA12 subunit family.</text>
</comment>
<keyword evidence="3" id="KW-1185">Reference proteome</keyword>
<reference evidence="2" key="1">
    <citation type="journal article" date="2023" name="bioRxiv">
        <title>Scaffold-level genome assemblies of two parasitoid biocontrol wasps reveal the parthenogenesis mechanism and an associated novel virus.</title>
        <authorList>
            <person name="Inwood S."/>
            <person name="Skelly J."/>
            <person name="Guhlin J."/>
            <person name="Harrop T."/>
            <person name="Goldson S."/>
            <person name="Dearden P."/>
        </authorList>
    </citation>
    <scope>NUCLEOTIDE SEQUENCE</scope>
    <source>
        <strain evidence="2">Irish</strain>
        <tissue evidence="2">Whole body</tissue>
    </source>
</reference>
<dbReference type="GO" id="GO:0005739">
    <property type="term" value="C:mitochondrion"/>
    <property type="evidence" value="ECO:0007669"/>
    <property type="project" value="TreeGrafter"/>
</dbReference>
<organism evidence="2 3">
    <name type="scientific">Microctonus aethiopoides</name>
    <dbReference type="NCBI Taxonomy" id="144406"/>
    <lineage>
        <taxon>Eukaryota</taxon>
        <taxon>Metazoa</taxon>
        <taxon>Ecdysozoa</taxon>
        <taxon>Arthropoda</taxon>
        <taxon>Hexapoda</taxon>
        <taxon>Insecta</taxon>
        <taxon>Pterygota</taxon>
        <taxon>Neoptera</taxon>
        <taxon>Endopterygota</taxon>
        <taxon>Hymenoptera</taxon>
        <taxon>Apocrita</taxon>
        <taxon>Ichneumonoidea</taxon>
        <taxon>Braconidae</taxon>
        <taxon>Euphorinae</taxon>
        <taxon>Microctonus</taxon>
    </lineage>
</organism>
<dbReference type="EMBL" id="JAQQBS010001425">
    <property type="protein sequence ID" value="KAK0157747.1"/>
    <property type="molecule type" value="Genomic_DNA"/>
</dbReference>
<dbReference type="AlphaFoldDB" id="A0AA39C4I8"/>
<comment type="caution">
    <text evidence="2">The sequence shown here is derived from an EMBL/GenBank/DDBJ whole genome shotgun (WGS) entry which is preliminary data.</text>
</comment>
<dbReference type="GO" id="GO:0045271">
    <property type="term" value="C:respiratory chain complex I"/>
    <property type="evidence" value="ECO:0007669"/>
    <property type="project" value="InterPro"/>
</dbReference>
<evidence type="ECO:0000313" key="2">
    <source>
        <dbReference type="EMBL" id="KAK0157747.1"/>
    </source>
</evidence>
<gene>
    <name evidence="2" type="ORF">PV328_011446</name>
</gene>
<dbReference type="PANTHER" id="PTHR32470:SF2">
    <property type="entry name" value="NADH DEHYDROGENASE [UBIQUINONE] 1 ALPHA SUBCOMPLEX ASSEMBLY FACTOR 2"/>
    <property type="match status" value="1"/>
</dbReference>
<protein>
    <recommendedName>
        <fullName evidence="4">NADH dehydrogenase [ubiquinone] 1 alpha subcomplex assembly factor 2</fullName>
    </recommendedName>
</protein>